<dbReference type="EMBL" id="CDMY01000571">
    <property type="protein sequence ID" value="CEM23771.1"/>
    <property type="molecule type" value="Genomic_DNA"/>
</dbReference>
<dbReference type="VEuPathDB" id="CryptoDB:Vbra_17115"/>
<accession>A0A0G4G5V3</accession>
<keyword evidence="2" id="KW-1185">Reference proteome</keyword>
<evidence type="ECO:0000313" key="1">
    <source>
        <dbReference type="EMBL" id="CEM23771.1"/>
    </source>
</evidence>
<protein>
    <submittedName>
        <fullName evidence="1">Uncharacterized protein</fullName>
    </submittedName>
</protein>
<dbReference type="Proteomes" id="UP000041254">
    <property type="component" value="Unassembled WGS sequence"/>
</dbReference>
<name>A0A0G4G5V3_VITBC</name>
<sequence>MASSAQGQLPDGCLRLEDIDIRHRDGTGKATRQLTEGIIRRTFANQQQVTDLIHNGADPNHQVRLRMLDSQACDCGYRHRIGRYGLLSLAIDN</sequence>
<dbReference type="AlphaFoldDB" id="A0A0G4G5V3"/>
<proteinExistence type="predicted"/>
<evidence type="ECO:0000313" key="2">
    <source>
        <dbReference type="Proteomes" id="UP000041254"/>
    </source>
</evidence>
<dbReference type="InParanoid" id="A0A0G4G5V3"/>
<organism evidence="1 2">
    <name type="scientific">Vitrella brassicaformis (strain CCMP3155)</name>
    <dbReference type="NCBI Taxonomy" id="1169540"/>
    <lineage>
        <taxon>Eukaryota</taxon>
        <taxon>Sar</taxon>
        <taxon>Alveolata</taxon>
        <taxon>Colpodellida</taxon>
        <taxon>Vitrellaceae</taxon>
        <taxon>Vitrella</taxon>
    </lineage>
</organism>
<gene>
    <name evidence="1" type="ORF">Vbra_17115</name>
</gene>
<reference evidence="1 2" key="1">
    <citation type="submission" date="2014-11" db="EMBL/GenBank/DDBJ databases">
        <authorList>
            <person name="Zhu J."/>
            <person name="Qi W."/>
            <person name="Song R."/>
        </authorList>
    </citation>
    <scope>NUCLEOTIDE SEQUENCE [LARGE SCALE GENOMIC DNA]</scope>
</reference>